<gene>
    <name evidence="1" type="ORF">NQX30_04660</name>
</gene>
<sequence>MANYHTTADEHLDAIVAFYYGVEKANTALRIVLDANPRLAYFGVIIPKGVTIKLPAFPSTAVRGVALWD</sequence>
<evidence type="ECO:0000313" key="1">
    <source>
        <dbReference type="EMBL" id="MDM5147661.1"/>
    </source>
</evidence>
<accession>A0ABT7QM20</accession>
<reference evidence="1" key="2">
    <citation type="journal article" date="2023" name="Microbiome">
        <title>Synthase-selected sorting approach identifies a beta-lactone synthase in a nudibranch symbiotic bacterium.</title>
        <authorList>
            <person name="Dzunkova M."/>
            <person name="La Clair J.J."/>
            <person name="Tyml T."/>
            <person name="Doud D."/>
            <person name="Schulz F."/>
            <person name="Piquer-Esteban S."/>
            <person name="Porcel Sanchis D."/>
            <person name="Osborn A."/>
            <person name="Robinson D."/>
            <person name="Louie K.B."/>
            <person name="Bowen B.P."/>
            <person name="Bowers R.M."/>
            <person name="Lee J."/>
            <person name="Arnau V."/>
            <person name="Diaz-Villanueva W."/>
            <person name="Stepanauskas R."/>
            <person name="Gosliner T."/>
            <person name="Date S.V."/>
            <person name="Northen T.R."/>
            <person name="Cheng J.F."/>
            <person name="Burkart M.D."/>
            <person name="Woyke T."/>
        </authorList>
    </citation>
    <scope>NUCLEOTIDE SEQUENCE</scope>
    <source>
        <strain evidence="1">Df01</strain>
    </source>
</reference>
<keyword evidence="2" id="KW-1185">Reference proteome</keyword>
<organism evidence="1 2">
    <name type="scientific">Candidatus Doriopsillibacter californiensis</name>
    <dbReference type="NCBI Taxonomy" id="2970740"/>
    <lineage>
        <taxon>Bacteria</taxon>
        <taxon>Pseudomonadati</taxon>
        <taxon>Pseudomonadota</taxon>
        <taxon>Gammaproteobacteria</taxon>
        <taxon>Candidatus Tethybacterales</taxon>
        <taxon>Candidatus Persebacteraceae</taxon>
        <taxon>Candidatus Doriopsillibacter</taxon>
    </lineage>
</organism>
<reference evidence="1" key="1">
    <citation type="submission" date="2022-08" db="EMBL/GenBank/DDBJ databases">
        <authorList>
            <person name="Dzunkova M."/>
            <person name="La Clair J."/>
            <person name="Tyml T."/>
            <person name="Doud D."/>
            <person name="Schulz F."/>
            <person name="Piquer S."/>
            <person name="Porcel Sanchis D."/>
            <person name="Osborn A."/>
            <person name="Robinson D."/>
            <person name="Louie K.B."/>
            <person name="Bowen B.P."/>
            <person name="Bowers R."/>
            <person name="Lee J."/>
            <person name="Arnau Llombart V."/>
            <person name="Diaz Villanueva W."/>
            <person name="Gosliner T."/>
            <person name="Northen T."/>
            <person name="Cheng J.-F."/>
            <person name="Burkart M.D."/>
            <person name="Woyke T."/>
        </authorList>
    </citation>
    <scope>NUCLEOTIDE SEQUENCE</scope>
    <source>
        <strain evidence="1">Df01</strain>
    </source>
</reference>
<dbReference type="Proteomes" id="UP001168167">
    <property type="component" value="Unassembled WGS sequence"/>
</dbReference>
<proteinExistence type="predicted"/>
<name>A0ABT7QM20_9GAMM</name>
<dbReference type="Pfam" id="PF05489">
    <property type="entry name" value="Phage_tail_X"/>
    <property type="match status" value="1"/>
</dbReference>
<protein>
    <submittedName>
        <fullName evidence="1">Tail protein X</fullName>
    </submittedName>
</protein>
<dbReference type="InterPro" id="IPR008861">
    <property type="entry name" value="GpX-like"/>
</dbReference>
<dbReference type="EMBL" id="JANQAO010000003">
    <property type="protein sequence ID" value="MDM5147661.1"/>
    <property type="molecule type" value="Genomic_DNA"/>
</dbReference>
<evidence type="ECO:0000313" key="2">
    <source>
        <dbReference type="Proteomes" id="UP001168167"/>
    </source>
</evidence>
<comment type="caution">
    <text evidence="1">The sequence shown here is derived from an EMBL/GenBank/DDBJ whole genome shotgun (WGS) entry which is preliminary data.</text>
</comment>